<feature type="transmembrane region" description="Helical" evidence="1">
    <location>
        <begin position="76"/>
        <end position="96"/>
    </location>
</feature>
<reference evidence="2 3" key="1">
    <citation type="submission" date="2015-03" db="EMBL/GenBank/DDBJ databases">
        <authorList>
            <person name="Lepp D."/>
            <person name="Hassan Y.I."/>
            <person name="Li X.-Z."/>
            <person name="Zhou T."/>
        </authorList>
    </citation>
    <scope>NUCLEOTIDE SEQUENCE [LARGE SCALE GENOMIC DNA]</scope>
    <source>
        <strain evidence="2 3">E84</strain>
    </source>
</reference>
<feature type="transmembrane region" description="Helical" evidence="1">
    <location>
        <begin position="108"/>
        <end position="126"/>
    </location>
</feature>
<feature type="transmembrane region" description="Helical" evidence="1">
    <location>
        <begin position="45"/>
        <end position="64"/>
    </location>
</feature>
<keyword evidence="3" id="KW-1185">Reference proteome</keyword>
<dbReference type="PATRIC" id="fig|1293439.3.peg.3563"/>
<dbReference type="AlphaFoldDB" id="A0A0F5Q360"/>
<dbReference type="STRING" id="1293439.WH87_17465"/>
<organism evidence="2 3">
    <name type="scientific">Devosia epidermidihirudinis</name>
    <dbReference type="NCBI Taxonomy" id="1293439"/>
    <lineage>
        <taxon>Bacteria</taxon>
        <taxon>Pseudomonadati</taxon>
        <taxon>Pseudomonadota</taxon>
        <taxon>Alphaproteobacteria</taxon>
        <taxon>Hyphomicrobiales</taxon>
        <taxon>Devosiaceae</taxon>
        <taxon>Devosia</taxon>
    </lineage>
</organism>
<evidence type="ECO:0008006" key="4">
    <source>
        <dbReference type="Google" id="ProtNLM"/>
    </source>
</evidence>
<dbReference type="EMBL" id="LANJ01000046">
    <property type="protein sequence ID" value="KKC35358.1"/>
    <property type="molecule type" value="Genomic_DNA"/>
</dbReference>
<evidence type="ECO:0000256" key="1">
    <source>
        <dbReference type="SAM" id="Phobius"/>
    </source>
</evidence>
<dbReference type="OrthoDB" id="1524823at2"/>
<keyword evidence="1" id="KW-0472">Membrane</keyword>
<protein>
    <recommendedName>
        <fullName evidence="4">Integral membrane protein</fullName>
    </recommendedName>
</protein>
<proteinExistence type="predicted"/>
<sequence>MGAMAATAFVTILVGLAVFQAALASGAPLGEFAWGGQSRVLPPRLRGGSVVAILLYGVFAAIIMQRADIVSLLPGGDWLGVACWFVVGYCALGIPLNAISRSRKERLVMTPLVAVLFVLSLVVAWSA</sequence>
<gene>
    <name evidence="2" type="ORF">WH87_17465</name>
</gene>
<evidence type="ECO:0000313" key="3">
    <source>
        <dbReference type="Proteomes" id="UP000033411"/>
    </source>
</evidence>
<accession>A0A0F5Q360</accession>
<keyword evidence="1" id="KW-0812">Transmembrane</keyword>
<dbReference type="Proteomes" id="UP000033411">
    <property type="component" value="Unassembled WGS sequence"/>
</dbReference>
<name>A0A0F5Q360_9HYPH</name>
<comment type="caution">
    <text evidence="2">The sequence shown here is derived from an EMBL/GenBank/DDBJ whole genome shotgun (WGS) entry which is preliminary data.</text>
</comment>
<keyword evidence="1" id="KW-1133">Transmembrane helix</keyword>
<evidence type="ECO:0000313" key="2">
    <source>
        <dbReference type="EMBL" id="KKC35358.1"/>
    </source>
</evidence>